<dbReference type="HOGENOM" id="CLU_3138356_0_0_3"/>
<dbReference type="AlphaFoldDB" id="D7DYV3"/>
<name>D7DYV3_NOSA0</name>
<dbReference type="EMBL" id="CP002059">
    <property type="protein sequence ID" value="ADI64432.1"/>
    <property type="molecule type" value="Genomic_DNA"/>
</dbReference>
<sequence length="49" mass="5712">MCSSDWEKFLSEGKRAVEIVHRRLINRRINGGELRITEFGTDQGRYSSI</sequence>
<accession>D7DYV3</accession>
<dbReference type="KEGG" id="naz:Aazo_2535"/>
<keyword evidence="2" id="KW-1185">Reference proteome</keyword>
<reference evidence="1 2" key="1">
    <citation type="journal article" date="2010" name="PLoS ONE">
        <title>Genome erosion in a nitrogen-fixing vertically transmitted endosymbiotic multicellular cyanobacterium.</title>
        <authorList>
            <person name="Ran L."/>
            <person name="Larsson J."/>
            <person name="Vigil-Stenman T."/>
            <person name="Nylander J.A."/>
            <person name="Ininbergs K."/>
            <person name="Zheng W.W."/>
            <person name="Lapidus A."/>
            <person name="Lowry S."/>
            <person name="Haselkorn R."/>
            <person name="Bergman B."/>
        </authorList>
    </citation>
    <scope>NUCLEOTIDE SEQUENCE [LARGE SCALE GENOMIC DNA]</scope>
    <source>
        <strain evidence="1 2">0708</strain>
    </source>
</reference>
<organism evidence="1 2">
    <name type="scientific">Nostoc azollae (strain 0708)</name>
    <name type="common">Anabaena azollae (strain 0708)</name>
    <dbReference type="NCBI Taxonomy" id="551115"/>
    <lineage>
        <taxon>Bacteria</taxon>
        <taxon>Bacillati</taxon>
        <taxon>Cyanobacteriota</taxon>
        <taxon>Cyanophyceae</taxon>
        <taxon>Nostocales</taxon>
        <taxon>Nostocaceae</taxon>
        <taxon>Trichormus</taxon>
    </lineage>
</organism>
<dbReference type="RefSeq" id="WP_013191449.1">
    <property type="nucleotide sequence ID" value="NC_014248.1"/>
</dbReference>
<proteinExistence type="predicted"/>
<protein>
    <submittedName>
        <fullName evidence="1">Uncharacterized protein</fullName>
    </submittedName>
</protein>
<evidence type="ECO:0000313" key="2">
    <source>
        <dbReference type="Proteomes" id="UP000001511"/>
    </source>
</evidence>
<gene>
    <name evidence="1" type="ordered locus">Aazo_2535</name>
</gene>
<dbReference type="Proteomes" id="UP000001511">
    <property type="component" value="Chromosome"/>
</dbReference>
<evidence type="ECO:0000313" key="1">
    <source>
        <dbReference type="EMBL" id="ADI64432.1"/>
    </source>
</evidence>